<feature type="domain" description="ABC transmembrane type-1" evidence="8">
    <location>
        <begin position="92"/>
        <end position="302"/>
    </location>
</feature>
<evidence type="ECO:0000256" key="3">
    <source>
        <dbReference type="ARBA" id="ARBA00022475"/>
    </source>
</evidence>
<evidence type="ECO:0000256" key="5">
    <source>
        <dbReference type="ARBA" id="ARBA00022989"/>
    </source>
</evidence>
<dbReference type="RefSeq" id="WP_232228317.1">
    <property type="nucleotide sequence ID" value="NZ_CBCSKM010000002.1"/>
</dbReference>
<keyword evidence="6 7" id="KW-0472">Membrane</keyword>
<dbReference type="Pfam" id="PF00528">
    <property type="entry name" value="BPD_transp_1"/>
    <property type="match status" value="1"/>
</dbReference>
<keyword evidence="4 7" id="KW-0812">Transmembrane</keyword>
<dbReference type="Gene3D" id="1.10.3720.10">
    <property type="entry name" value="MetI-like"/>
    <property type="match status" value="1"/>
</dbReference>
<evidence type="ECO:0000313" key="9">
    <source>
        <dbReference type="EMBL" id="MEA3572097.1"/>
    </source>
</evidence>
<feature type="transmembrane region" description="Helical" evidence="7">
    <location>
        <begin position="279"/>
        <end position="298"/>
    </location>
</feature>
<dbReference type="InterPro" id="IPR035906">
    <property type="entry name" value="MetI-like_sf"/>
</dbReference>
<dbReference type="PROSITE" id="PS50928">
    <property type="entry name" value="ABC_TM1"/>
    <property type="match status" value="1"/>
</dbReference>
<comment type="similarity">
    <text evidence="7">Belongs to the binding-protein-dependent transport system permease family.</text>
</comment>
<comment type="caution">
    <text evidence="9">The sequence shown here is derived from an EMBL/GenBank/DDBJ whole genome shotgun (WGS) entry which is preliminary data.</text>
</comment>
<evidence type="ECO:0000256" key="4">
    <source>
        <dbReference type="ARBA" id="ARBA00022692"/>
    </source>
</evidence>
<dbReference type="Proteomes" id="UP001292216">
    <property type="component" value="Unassembled WGS sequence"/>
</dbReference>
<feature type="transmembrane region" description="Helical" evidence="7">
    <location>
        <begin position="96"/>
        <end position="115"/>
    </location>
</feature>
<name>A0ABU5PQK3_9BACL</name>
<dbReference type="PANTHER" id="PTHR43744:SF9">
    <property type="entry name" value="POLYGALACTURONAN_RHAMNOGALACTURONAN TRANSPORT SYSTEM PERMEASE PROTEIN YTCP"/>
    <property type="match status" value="1"/>
</dbReference>
<accession>A0ABU5PQK3</accession>
<proteinExistence type="inferred from homology"/>
<feature type="transmembrane region" description="Helical" evidence="7">
    <location>
        <begin position="127"/>
        <end position="147"/>
    </location>
</feature>
<dbReference type="InterPro" id="IPR000515">
    <property type="entry name" value="MetI-like"/>
</dbReference>
<dbReference type="EMBL" id="JAYERP010000001">
    <property type="protein sequence ID" value="MEA3572097.1"/>
    <property type="molecule type" value="Genomic_DNA"/>
</dbReference>
<evidence type="ECO:0000313" key="10">
    <source>
        <dbReference type="Proteomes" id="UP001292216"/>
    </source>
</evidence>
<evidence type="ECO:0000256" key="2">
    <source>
        <dbReference type="ARBA" id="ARBA00022448"/>
    </source>
</evidence>
<feature type="transmembrane region" description="Helical" evidence="7">
    <location>
        <begin position="159"/>
        <end position="179"/>
    </location>
</feature>
<feature type="transmembrane region" description="Helical" evidence="7">
    <location>
        <begin position="199"/>
        <end position="223"/>
    </location>
</feature>
<reference evidence="9 10" key="1">
    <citation type="submission" date="2023-12" db="EMBL/GenBank/DDBJ databases">
        <title>Whole genome sequencing of Paenibacillus phoenicis isolated from the Phoenix Mars Lander spacecraft assembly facility.</title>
        <authorList>
            <person name="Garcia A."/>
            <person name="Venkateswaran K."/>
        </authorList>
    </citation>
    <scope>NUCLEOTIDE SEQUENCE [LARGE SCALE GENOMIC DNA]</scope>
    <source>
        <strain evidence="9 10">3PO2SA</strain>
    </source>
</reference>
<evidence type="ECO:0000256" key="7">
    <source>
        <dbReference type="RuleBase" id="RU363032"/>
    </source>
</evidence>
<keyword evidence="2 7" id="KW-0813">Transport</keyword>
<comment type="subcellular location">
    <subcellularLocation>
        <location evidence="1 7">Cell membrane</location>
        <topology evidence="1 7">Multi-pass membrane protein</topology>
    </subcellularLocation>
</comment>
<keyword evidence="5 7" id="KW-1133">Transmembrane helix</keyword>
<evidence type="ECO:0000259" key="8">
    <source>
        <dbReference type="PROSITE" id="PS50928"/>
    </source>
</evidence>
<evidence type="ECO:0000256" key="6">
    <source>
        <dbReference type="ARBA" id="ARBA00023136"/>
    </source>
</evidence>
<keyword evidence="10" id="KW-1185">Reference proteome</keyword>
<dbReference type="SUPFAM" id="SSF161098">
    <property type="entry name" value="MetI-like"/>
    <property type="match status" value="1"/>
</dbReference>
<evidence type="ECO:0000256" key="1">
    <source>
        <dbReference type="ARBA" id="ARBA00004651"/>
    </source>
</evidence>
<protein>
    <submittedName>
        <fullName evidence="9">Carbohydrate ABC transporter permease</fullName>
    </submittedName>
</protein>
<dbReference type="PANTHER" id="PTHR43744">
    <property type="entry name" value="ABC TRANSPORTER PERMEASE PROTEIN MG189-RELATED-RELATED"/>
    <property type="match status" value="1"/>
</dbReference>
<organism evidence="9 10">
    <name type="scientific">Paenibacillus phoenicis</name>
    <dbReference type="NCBI Taxonomy" id="554117"/>
    <lineage>
        <taxon>Bacteria</taxon>
        <taxon>Bacillati</taxon>
        <taxon>Bacillota</taxon>
        <taxon>Bacilli</taxon>
        <taxon>Bacillales</taxon>
        <taxon>Paenibacillaceae</taxon>
        <taxon>Paenibacillus</taxon>
    </lineage>
</organism>
<gene>
    <name evidence="9" type="ORF">U9M73_19425</name>
</gene>
<sequence length="313" mass="34936">MGQIGTQIGGKGPAVRTAGARSGGGELVFKIVLGLVCTVIFLLIAYPLYFIVIASFSDSTLVSTGKVLFLPKNVSLFGYREIFQDGRIWTGYRNTLFYTFFGTLVNLLFTLPAAYVLSRKEFKARRVIMFLFVVTMFFNGGLIPTYLLMKDLHLTNTVWVFIVPFCVNVFYLIIARTFFETSLPQELHEAAVMDGCSHFTFFVKVALPLSKALVSVIGLYYLVGHWNDFFTALIYIRDNDLQPLQMVLRDILLSNQVFANGAGTGGDAGGYAQRYADQIKYGVIIVSTLPILVIYPFIQKYFEKGVMIGSIKG</sequence>
<feature type="transmembrane region" description="Helical" evidence="7">
    <location>
        <begin position="31"/>
        <end position="56"/>
    </location>
</feature>
<keyword evidence="3" id="KW-1003">Cell membrane</keyword>
<dbReference type="CDD" id="cd06261">
    <property type="entry name" value="TM_PBP2"/>
    <property type="match status" value="1"/>
</dbReference>